<dbReference type="PROSITE" id="PS51192">
    <property type="entry name" value="HELICASE_ATP_BIND_1"/>
    <property type="match status" value="1"/>
</dbReference>
<evidence type="ECO:0000313" key="9">
    <source>
        <dbReference type="Proteomes" id="UP001232148"/>
    </source>
</evidence>
<dbReference type="InterPro" id="IPR001650">
    <property type="entry name" value="Helicase_C-like"/>
</dbReference>
<dbReference type="EMBL" id="MU842841">
    <property type="protein sequence ID" value="KAK2031319.1"/>
    <property type="molecule type" value="Genomic_DNA"/>
</dbReference>
<feature type="region of interest" description="Disordered" evidence="5">
    <location>
        <begin position="1"/>
        <end position="149"/>
    </location>
</feature>
<evidence type="ECO:0000259" key="7">
    <source>
        <dbReference type="PROSITE" id="PS51194"/>
    </source>
</evidence>
<accession>A0AAD9M355</accession>
<dbReference type="PROSITE" id="PS51194">
    <property type="entry name" value="HELICASE_CTER"/>
    <property type="match status" value="1"/>
</dbReference>
<sequence>MAATDTAIHATEEQDPSDDHPLPNADVDSEEVQPKGIDPAVQQSPSARHHEEAPSITDGTTGDELHDTATSTGGQQSEGDFHDDAAMSVAEGVIEDEHQDTETITEMSKRPVKKNTKRITFPGRSSRPSQPYPRARTAQQYTANLKWKSEQDLKKDFIKQITLKKRSGDSDITLEPPKAKRRRQQKALATSHGDPEEAAPSTTTDVSELGAIPNSNSDLTKVSKKDRRKQIAAVTSEGDSNRHLGSQKKDANLGMTIWGLANVDCVNSSDYMLKGIKTPIRGWQLQAATRMVLRENSHGPPYGGILGDQMGMGKTLTSLVLIVGCPPQPQDIQAGCGGTLVVVPGPNVLKEWREAITRHTEIQPQDVLIYKHATNILAASQIARYKIVLTTYQEVLKYPSGKRLANLAKEYGEETPIFHDAVKHAAGPIFDIEWYRVVFDELHTIKNTETQTFHACYRLKSKRVWGLSGTPLINQSKEIFPYVKLIGVEGIETKGDFQCTYKKGPDALKRLDALINLVTIRRSHDNRFLGKQMLEGLPQFEAEVRWVNLSREERLIYDAISQHFDSQSPPLPIVSMAQKRRAISHPYLLEKTFIEIIDKESIQKLVDDLKLIEGNEWVYHQIGRRFSRCDPDNASTAGKGDPGDVPDLTPQELAYAPMNPFGKSAFGEEFSMAQLLELTIMDKESGNSKCGQCKKKGTTDCYRINGVADCVSSNDESTDEESNSRARSSKSRRAEKQRKAEAKRERRRIKQRKYGGDHIGNLPALEADDTLFLQIGVNENGGVPCAGTKLTVAKEIILQWQKEAPGDKIIIFVEFIKTAILLGIVLNLEDIPFVYLNGKLTSTEKVKAVDTFKTNPEVKILIASMKVGGQALNLTCANRVIQVDSWWNEAAGDQANGRVNRMGQLKPSHAVVIKARDTIDEHITDLQERKTEEIEHMLQDDGRVTEVLGEYEVMALTAPNAWEALKQRLHDEIAEEMDQQDVE</sequence>
<dbReference type="InterPro" id="IPR050628">
    <property type="entry name" value="SNF2_RAD54_helicase_TF"/>
</dbReference>
<dbReference type="CDD" id="cd18793">
    <property type="entry name" value="SF2_C_SNF"/>
    <property type="match status" value="1"/>
</dbReference>
<dbReference type="Pfam" id="PF00176">
    <property type="entry name" value="SNF2-rel_dom"/>
    <property type="match status" value="1"/>
</dbReference>
<protein>
    <submittedName>
        <fullName evidence="8">SNF2 family domain-containing protein</fullName>
    </submittedName>
</protein>
<keyword evidence="1" id="KW-0547">Nucleotide-binding</keyword>
<feature type="region of interest" description="Disordered" evidence="5">
    <location>
        <begin position="168"/>
        <end position="247"/>
    </location>
</feature>
<dbReference type="Proteomes" id="UP001232148">
    <property type="component" value="Unassembled WGS sequence"/>
</dbReference>
<name>A0AAD9M355_9PEZI</name>
<dbReference type="InterPro" id="IPR038718">
    <property type="entry name" value="SNF2-like_sf"/>
</dbReference>
<evidence type="ECO:0000256" key="3">
    <source>
        <dbReference type="ARBA" id="ARBA00022806"/>
    </source>
</evidence>
<dbReference type="InterPro" id="IPR000330">
    <property type="entry name" value="SNF2_N"/>
</dbReference>
<comment type="caution">
    <text evidence="8">The sequence shown here is derived from an EMBL/GenBank/DDBJ whole genome shotgun (WGS) entry which is preliminary data.</text>
</comment>
<dbReference type="InterPro" id="IPR049730">
    <property type="entry name" value="SNF2/RAD54-like_C"/>
</dbReference>
<keyword evidence="3" id="KW-0347">Helicase</keyword>
<dbReference type="SUPFAM" id="SSF52540">
    <property type="entry name" value="P-loop containing nucleoside triphosphate hydrolases"/>
    <property type="match status" value="2"/>
</dbReference>
<evidence type="ECO:0000313" key="8">
    <source>
        <dbReference type="EMBL" id="KAK2031319.1"/>
    </source>
</evidence>
<evidence type="ECO:0000256" key="4">
    <source>
        <dbReference type="ARBA" id="ARBA00022840"/>
    </source>
</evidence>
<dbReference type="SMART" id="SM00490">
    <property type="entry name" value="HELICc"/>
    <property type="match status" value="1"/>
</dbReference>
<feature type="region of interest" description="Disordered" evidence="5">
    <location>
        <begin position="630"/>
        <end position="656"/>
    </location>
</feature>
<evidence type="ECO:0000256" key="1">
    <source>
        <dbReference type="ARBA" id="ARBA00022741"/>
    </source>
</evidence>
<dbReference type="InterPro" id="IPR027417">
    <property type="entry name" value="P-loop_NTPase"/>
</dbReference>
<proteinExistence type="predicted"/>
<dbReference type="CDD" id="cd18008">
    <property type="entry name" value="DEXDc_SHPRH-like"/>
    <property type="match status" value="1"/>
</dbReference>
<evidence type="ECO:0000256" key="5">
    <source>
        <dbReference type="SAM" id="MobiDB-lite"/>
    </source>
</evidence>
<feature type="region of interest" description="Disordered" evidence="5">
    <location>
        <begin position="712"/>
        <end position="755"/>
    </location>
</feature>
<dbReference type="AlphaFoldDB" id="A0AAD9M355"/>
<dbReference type="GO" id="GO:0006281">
    <property type="term" value="P:DNA repair"/>
    <property type="evidence" value="ECO:0007669"/>
    <property type="project" value="TreeGrafter"/>
</dbReference>
<keyword evidence="2" id="KW-0378">Hydrolase</keyword>
<evidence type="ECO:0000259" key="6">
    <source>
        <dbReference type="PROSITE" id="PS51192"/>
    </source>
</evidence>
<keyword evidence="4" id="KW-0067">ATP-binding</keyword>
<feature type="domain" description="Helicase C-terminal" evidence="7">
    <location>
        <begin position="792"/>
        <end position="942"/>
    </location>
</feature>
<dbReference type="Gene3D" id="3.40.50.10810">
    <property type="entry name" value="Tandem AAA-ATPase domain"/>
    <property type="match status" value="1"/>
</dbReference>
<organism evidence="8 9">
    <name type="scientific">Colletotrichum zoysiae</name>
    <dbReference type="NCBI Taxonomy" id="1216348"/>
    <lineage>
        <taxon>Eukaryota</taxon>
        <taxon>Fungi</taxon>
        <taxon>Dikarya</taxon>
        <taxon>Ascomycota</taxon>
        <taxon>Pezizomycotina</taxon>
        <taxon>Sordariomycetes</taxon>
        <taxon>Hypocreomycetidae</taxon>
        <taxon>Glomerellales</taxon>
        <taxon>Glomerellaceae</taxon>
        <taxon>Colletotrichum</taxon>
        <taxon>Colletotrichum graminicola species complex</taxon>
    </lineage>
</organism>
<dbReference type="Gene3D" id="3.40.50.300">
    <property type="entry name" value="P-loop containing nucleotide triphosphate hydrolases"/>
    <property type="match status" value="1"/>
</dbReference>
<feature type="compositionally biased region" description="Polar residues" evidence="5">
    <location>
        <begin position="68"/>
        <end position="78"/>
    </location>
</feature>
<dbReference type="GO" id="GO:0016787">
    <property type="term" value="F:hydrolase activity"/>
    <property type="evidence" value="ECO:0007669"/>
    <property type="project" value="UniProtKB-KW"/>
</dbReference>
<dbReference type="PANTHER" id="PTHR45626">
    <property type="entry name" value="TRANSCRIPTION TERMINATION FACTOR 2-RELATED"/>
    <property type="match status" value="1"/>
</dbReference>
<keyword evidence="9" id="KW-1185">Reference proteome</keyword>
<reference evidence="8" key="1">
    <citation type="submission" date="2021-06" db="EMBL/GenBank/DDBJ databases">
        <title>Comparative genomics, transcriptomics and evolutionary studies reveal genomic signatures of adaptation to plant cell wall in hemibiotrophic fungi.</title>
        <authorList>
            <consortium name="DOE Joint Genome Institute"/>
            <person name="Baroncelli R."/>
            <person name="Diaz J.F."/>
            <person name="Benocci T."/>
            <person name="Peng M."/>
            <person name="Battaglia E."/>
            <person name="Haridas S."/>
            <person name="Andreopoulos W."/>
            <person name="Labutti K."/>
            <person name="Pangilinan J."/>
            <person name="Floch G.L."/>
            <person name="Makela M.R."/>
            <person name="Henrissat B."/>
            <person name="Grigoriev I.V."/>
            <person name="Crouch J.A."/>
            <person name="De Vries R.P."/>
            <person name="Sukno S.A."/>
            <person name="Thon M.R."/>
        </authorList>
    </citation>
    <scope>NUCLEOTIDE SEQUENCE</scope>
    <source>
        <strain evidence="8">MAFF235873</strain>
    </source>
</reference>
<dbReference type="GO" id="GO:0004386">
    <property type="term" value="F:helicase activity"/>
    <property type="evidence" value="ECO:0007669"/>
    <property type="project" value="UniProtKB-KW"/>
</dbReference>
<dbReference type="GO" id="GO:0005524">
    <property type="term" value="F:ATP binding"/>
    <property type="evidence" value="ECO:0007669"/>
    <property type="project" value="UniProtKB-KW"/>
</dbReference>
<dbReference type="InterPro" id="IPR014001">
    <property type="entry name" value="Helicase_ATP-bd"/>
</dbReference>
<feature type="domain" description="Helicase ATP-binding" evidence="6">
    <location>
        <begin position="295"/>
        <end position="489"/>
    </location>
</feature>
<dbReference type="Pfam" id="PF00271">
    <property type="entry name" value="Helicase_C"/>
    <property type="match status" value="1"/>
</dbReference>
<dbReference type="GO" id="GO:0008094">
    <property type="term" value="F:ATP-dependent activity, acting on DNA"/>
    <property type="evidence" value="ECO:0007669"/>
    <property type="project" value="TreeGrafter"/>
</dbReference>
<feature type="compositionally biased region" description="Basic and acidic residues" evidence="5">
    <location>
        <begin position="732"/>
        <end position="744"/>
    </location>
</feature>
<dbReference type="PANTHER" id="PTHR45626:SF17">
    <property type="entry name" value="HELICASE-LIKE TRANSCRIPTION FACTOR"/>
    <property type="match status" value="1"/>
</dbReference>
<dbReference type="SMART" id="SM00487">
    <property type="entry name" value="DEXDc"/>
    <property type="match status" value="1"/>
</dbReference>
<dbReference type="GO" id="GO:0005634">
    <property type="term" value="C:nucleus"/>
    <property type="evidence" value="ECO:0007669"/>
    <property type="project" value="TreeGrafter"/>
</dbReference>
<evidence type="ECO:0000256" key="2">
    <source>
        <dbReference type="ARBA" id="ARBA00022801"/>
    </source>
</evidence>
<gene>
    <name evidence="8" type="ORF">LX32DRAFT_714272</name>
</gene>